<dbReference type="RefSeq" id="WP_076526335.1">
    <property type="nucleotide sequence ID" value="NZ_CP048103.1"/>
</dbReference>
<feature type="transmembrane region" description="Helical" evidence="1">
    <location>
        <begin position="78"/>
        <end position="100"/>
    </location>
</feature>
<proteinExistence type="predicted"/>
<feature type="transmembrane region" description="Helical" evidence="1">
    <location>
        <begin position="51"/>
        <end position="72"/>
    </location>
</feature>
<dbReference type="AlphaFoldDB" id="A0A1N7PYC0"/>
<dbReference type="Proteomes" id="UP000186795">
    <property type="component" value="Unassembled WGS sequence"/>
</dbReference>
<dbReference type="InterPro" id="IPR036259">
    <property type="entry name" value="MFS_trans_sf"/>
</dbReference>
<keyword evidence="1" id="KW-0472">Membrane</keyword>
<organism evidence="2 3">
    <name type="scientific">Kroppenstedtia eburnea</name>
    <dbReference type="NCBI Taxonomy" id="714067"/>
    <lineage>
        <taxon>Bacteria</taxon>
        <taxon>Bacillati</taxon>
        <taxon>Bacillota</taxon>
        <taxon>Bacilli</taxon>
        <taxon>Bacillales</taxon>
        <taxon>Thermoactinomycetaceae</taxon>
        <taxon>Kroppenstedtia</taxon>
    </lineage>
</organism>
<evidence type="ECO:0000313" key="3">
    <source>
        <dbReference type="Proteomes" id="UP000186795"/>
    </source>
</evidence>
<keyword evidence="1" id="KW-0812">Transmembrane</keyword>
<gene>
    <name evidence="2" type="ORF">SAMN05421790_1166</name>
</gene>
<dbReference type="EMBL" id="FTOD01000016">
    <property type="protein sequence ID" value="SIT15614.1"/>
    <property type="molecule type" value="Genomic_DNA"/>
</dbReference>
<name>A0A1N7PYC0_9BACL</name>
<reference evidence="3" key="1">
    <citation type="submission" date="2017-01" db="EMBL/GenBank/DDBJ databases">
        <authorList>
            <person name="Varghese N."/>
            <person name="Submissions S."/>
        </authorList>
    </citation>
    <scope>NUCLEOTIDE SEQUENCE [LARGE SCALE GENOMIC DNA]</scope>
    <source>
        <strain evidence="3">DSM 45196</strain>
    </source>
</reference>
<dbReference type="SUPFAM" id="SSF103473">
    <property type="entry name" value="MFS general substrate transporter"/>
    <property type="match status" value="1"/>
</dbReference>
<protein>
    <submittedName>
        <fullName evidence="2">Uncharacterized protein</fullName>
    </submittedName>
</protein>
<sequence>MEKTRPPNSGDVPLCLDIEGSNPFHVKLALNAGVVWSGFRWHHPPGEGRPILTQMTLGSLMFTLGLICRVIGGHWGWFVAGMIILTIGEILLFPSGSLFIDGLAPARMRGVAFAPSVSLSARPWAGGCRWAAASEPFSCWRGLSLWGCSSTGP</sequence>
<accession>A0A1N7PYC0</accession>
<evidence type="ECO:0000313" key="2">
    <source>
        <dbReference type="EMBL" id="SIT15614.1"/>
    </source>
</evidence>
<evidence type="ECO:0000256" key="1">
    <source>
        <dbReference type="SAM" id="Phobius"/>
    </source>
</evidence>
<keyword evidence="3" id="KW-1185">Reference proteome</keyword>
<dbReference type="OrthoDB" id="9793283at2"/>
<dbReference type="Gene3D" id="1.20.1250.20">
    <property type="entry name" value="MFS general substrate transporter like domains"/>
    <property type="match status" value="1"/>
</dbReference>
<keyword evidence="1" id="KW-1133">Transmembrane helix</keyword>